<dbReference type="Proteomes" id="UP000694580">
    <property type="component" value="Chromosome 16"/>
</dbReference>
<evidence type="ECO:0000256" key="4">
    <source>
        <dbReference type="ARBA" id="ARBA00022729"/>
    </source>
</evidence>
<dbReference type="FunFam" id="2.60.40.10:FF:000551">
    <property type="entry name" value="Protogenin A"/>
    <property type="match status" value="1"/>
</dbReference>
<dbReference type="InterPro" id="IPR036179">
    <property type="entry name" value="Ig-like_dom_sf"/>
</dbReference>
<organism evidence="15 16">
    <name type="scientific">Denticeps clupeoides</name>
    <name type="common">denticle herring</name>
    <dbReference type="NCBI Taxonomy" id="299321"/>
    <lineage>
        <taxon>Eukaryota</taxon>
        <taxon>Metazoa</taxon>
        <taxon>Chordata</taxon>
        <taxon>Craniata</taxon>
        <taxon>Vertebrata</taxon>
        <taxon>Euteleostomi</taxon>
        <taxon>Actinopterygii</taxon>
        <taxon>Neopterygii</taxon>
        <taxon>Teleostei</taxon>
        <taxon>Clupei</taxon>
        <taxon>Clupeiformes</taxon>
        <taxon>Denticipitoidei</taxon>
        <taxon>Denticipitidae</taxon>
        <taxon>Denticeps</taxon>
    </lineage>
</organism>
<dbReference type="GeneID" id="114766236"/>
<keyword evidence="5" id="KW-0677">Repeat</keyword>
<comment type="subcellular location">
    <subcellularLocation>
        <location evidence="1">Cell membrane</location>
    </subcellularLocation>
</comment>
<feature type="signal peptide" evidence="12">
    <location>
        <begin position="1"/>
        <end position="20"/>
    </location>
</feature>
<evidence type="ECO:0000256" key="7">
    <source>
        <dbReference type="ARBA" id="ARBA00023157"/>
    </source>
</evidence>
<keyword evidence="7" id="KW-1015">Disulfide bond</keyword>
<sequence>MAVEHLWLLCLLSLGRCGLSLQVKLVSVELSCAAGPVHAVLEAGMPVLLDCQLGSSEEQSEVTWLQDGVPLLVSEVARTFPNGSLLITPVQRDARATPAGVEGGYNCISTNAFGAVTSRVISLHLASLSRFLQDPEPQVVESGAAARFECQVEGVPMPSITWEKDQEPLVPQARFIVLPNGVLQILAVMEADAGSYRCMASNSARKRFSQEAILSVHLGVSPVLGKVEFVARPQNSTVVLGQPAVMECMAQGNPKPLVSWSRYDGRPIATDVVVLETNLVILDAQRHHTGVYVCRANKPKTREFISAPAELRVLSPPVILQPPETVSLSRGNTARFVCNSSGDPPPALHWLRNGKRVLPNGRVKTQSPGVLLINQLGLDDAGYYQCIASNSLGTACATAKLTVIVREGLPSAPRQLQATPYSSTTAMLTWERPELNSDQIIGFSVHYQRAMGSNNMEYQFAVNNDTTEYLVKELQPHTSYTFYVVAYSPMGASRPSQPVTVEMLEDVPSAPPQLSLLSPSPTEIRVMWLPLSSQHSRGSVTHYRVDYSTLEQVDDVISVEVMGNETQVTLRDLQPNQMYHIRMAAGTSAGYGQPSEWQNHHTPDLLNLTMVLFAPTELKVRAKMFSLHVTWQPPPNHTQISGYKLTFREVDPEESTSDGGPLRDKGRTPDAPPIKLRKRVKHHDITGLAPDRLYQVKVWAYNKQTEGYPAVWKGRTERSSTQGGLVPPNPPPPLPPSSVRATANSSRSIWLRWERPRFSNVQIINYTVRCSPAGLRNASLVSYYTSSTQEILLGALKPFTRYEMAVQSNGIGVVGPFSGTVEESTLSDRPSSPPTEMQLSALDSSSVLVSWRPPMEPNGIITSYRILYSGNLSQPDHLWSNLSNDGTMTSVEVQGLLSGTQYFFKMRACTEVGVGPYSPVKDVHTPAKKYELDIHAVTGIIVGMCLGLICILLCMCVSFRNGKTRPLPSLPREVSDGLDSSFFSPQYRRGARPAPTTVPECNDCHELETLMPPGTHDSSHSPAEPSEKQSLMGSASGTEDEPVAETKPVWNGSVSCNWANRITRYRDTVTEDSPSLHNGPLEHTDAAPSPADPESRLYSCSNQVEADVIVHSEPLNPTGGEQTAGTDVEASSLNSAASHGVLAVAEEAPPPPSKLPTNVEVTGVDPHDCPPTPGHTHDRLSNHNGWLESGLGQTAVEGVRQPGVGLTNGFHRSKPLENGDSRLCPPSGKSLSASQSPSSFSSSGLVHTTSGAHNFLCP</sequence>
<feature type="domain" description="Ig-like" evidence="13">
    <location>
        <begin position="222"/>
        <end position="306"/>
    </location>
</feature>
<dbReference type="SMART" id="SM00060">
    <property type="entry name" value="FN3"/>
    <property type="match status" value="5"/>
</dbReference>
<dbReference type="Gene3D" id="2.60.40.10">
    <property type="entry name" value="Immunoglobulins"/>
    <property type="match status" value="9"/>
</dbReference>
<evidence type="ECO:0000256" key="6">
    <source>
        <dbReference type="ARBA" id="ARBA00023136"/>
    </source>
</evidence>
<dbReference type="GO" id="GO:0098609">
    <property type="term" value="P:cell-cell adhesion"/>
    <property type="evidence" value="ECO:0007669"/>
    <property type="project" value="TreeGrafter"/>
</dbReference>
<feature type="domain" description="Ig-like" evidence="13">
    <location>
        <begin position="316"/>
        <end position="402"/>
    </location>
</feature>
<feature type="domain" description="Fibronectin type-III" evidence="14">
    <location>
        <begin position="735"/>
        <end position="828"/>
    </location>
</feature>
<keyword evidence="16" id="KW-1185">Reference proteome</keyword>
<feature type="domain" description="Ig-like" evidence="13">
    <location>
        <begin position="44"/>
        <end position="122"/>
    </location>
</feature>
<dbReference type="SUPFAM" id="SSF48726">
    <property type="entry name" value="Immunoglobulin"/>
    <property type="match status" value="4"/>
</dbReference>
<feature type="chain" id="PRO_5044273538" description="Immunoglobulin superfamily DCC subclass member 4" evidence="12">
    <location>
        <begin position="21"/>
        <end position="1258"/>
    </location>
</feature>
<dbReference type="PROSITE" id="PS50853">
    <property type="entry name" value="FN3"/>
    <property type="match status" value="5"/>
</dbReference>
<feature type="region of interest" description="Disordered" evidence="10">
    <location>
        <begin position="712"/>
        <end position="741"/>
    </location>
</feature>
<keyword evidence="9" id="KW-0393">Immunoglobulin domain</keyword>
<keyword evidence="3" id="KW-1003">Cell membrane</keyword>
<feature type="domain" description="Fibronectin type-III" evidence="14">
    <location>
        <begin position="508"/>
        <end position="605"/>
    </location>
</feature>
<evidence type="ECO:0000256" key="2">
    <source>
        <dbReference type="ARBA" id="ARBA00009588"/>
    </source>
</evidence>
<dbReference type="AlphaFoldDB" id="A0AAY4CFK8"/>
<reference evidence="15" key="3">
    <citation type="submission" date="2025-09" db="UniProtKB">
        <authorList>
            <consortium name="Ensembl"/>
        </authorList>
    </citation>
    <scope>IDENTIFICATION</scope>
</reference>
<feature type="region of interest" description="Disordered" evidence="10">
    <location>
        <begin position="985"/>
        <end position="1048"/>
    </location>
</feature>
<dbReference type="Pfam" id="PF13927">
    <property type="entry name" value="Ig_3"/>
    <property type="match status" value="1"/>
</dbReference>
<evidence type="ECO:0000313" key="16">
    <source>
        <dbReference type="Proteomes" id="UP000694580"/>
    </source>
</evidence>
<dbReference type="GO" id="GO:0005886">
    <property type="term" value="C:plasma membrane"/>
    <property type="evidence" value="ECO:0007669"/>
    <property type="project" value="UniProtKB-SubCell"/>
</dbReference>
<dbReference type="CDD" id="cd00063">
    <property type="entry name" value="FN3"/>
    <property type="match status" value="5"/>
</dbReference>
<dbReference type="Pfam" id="PF00041">
    <property type="entry name" value="fn3"/>
    <property type="match status" value="5"/>
</dbReference>
<dbReference type="PANTHER" id="PTHR44170">
    <property type="entry name" value="PROTEIN SIDEKICK"/>
    <property type="match status" value="1"/>
</dbReference>
<reference evidence="15" key="2">
    <citation type="submission" date="2025-08" db="UniProtKB">
        <authorList>
            <consortium name="Ensembl"/>
        </authorList>
    </citation>
    <scope>IDENTIFICATION</scope>
</reference>
<evidence type="ECO:0000256" key="8">
    <source>
        <dbReference type="ARBA" id="ARBA00023180"/>
    </source>
</evidence>
<protein>
    <recommendedName>
        <fullName evidence="17">Immunoglobulin superfamily DCC subclass member 4</fullName>
    </recommendedName>
</protein>
<dbReference type="GeneTree" id="ENSGT00940000159637"/>
<evidence type="ECO:0000256" key="5">
    <source>
        <dbReference type="ARBA" id="ARBA00022737"/>
    </source>
</evidence>
<dbReference type="PRINTS" id="PR00014">
    <property type="entry name" value="FNTYPEIII"/>
</dbReference>
<evidence type="ECO:0000256" key="10">
    <source>
        <dbReference type="SAM" id="MobiDB-lite"/>
    </source>
</evidence>
<feature type="region of interest" description="Disordered" evidence="10">
    <location>
        <begin position="1208"/>
        <end position="1258"/>
    </location>
</feature>
<feature type="compositionally biased region" description="Pro residues" evidence="10">
    <location>
        <begin position="727"/>
        <end position="736"/>
    </location>
</feature>
<dbReference type="InterPro" id="IPR036116">
    <property type="entry name" value="FN3_sf"/>
</dbReference>
<dbReference type="PANTHER" id="PTHR44170:SF5">
    <property type="entry name" value="IMMUNOGLOBULIN SUPERFAMILY DCC SUBCLASS MEMBER 4"/>
    <property type="match status" value="1"/>
</dbReference>
<dbReference type="FunFam" id="2.60.40.10:FF:000299">
    <property type="entry name" value="protogenin isoform X2"/>
    <property type="match status" value="1"/>
</dbReference>
<evidence type="ECO:0000256" key="12">
    <source>
        <dbReference type="SAM" id="SignalP"/>
    </source>
</evidence>
<feature type="region of interest" description="Disordered" evidence="10">
    <location>
        <begin position="650"/>
        <end position="674"/>
    </location>
</feature>
<proteinExistence type="inferred from homology"/>
<name>A0AAY4CFK8_9TELE</name>
<dbReference type="SMART" id="SM00408">
    <property type="entry name" value="IGc2"/>
    <property type="match status" value="4"/>
</dbReference>
<feature type="domain" description="Fibronectin type-III" evidence="14">
    <location>
        <begin position="412"/>
        <end position="506"/>
    </location>
</feature>
<keyword evidence="11" id="KW-1133">Transmembrane helix</keyword>
<feature type="region of interest" description="Disordered" evidence="10">
    <location>
        <begin position="1070"/>
        <end position="1097"/>
    </location>
</feature>
<gene>
    <name evidence="15" type="primary">IGDCC4</name>
</gene>
<reference evidence="15 16" key="1">
    <citation type="submission" date="2020-06" db="EMBL/GenBank/DDBJ databases">
        <authorList>
            <consortium name="Wellcome Sanger Institute Data Sharing"/>
        </authorList>
    </citation>
    <scope>NUCLEOTIDE SEQUENCE [LARGE SCALE GENOMIC DNA]</scope>
</reference>
<evidence type="ECO:0008006" key="17">
    <source>
        <dbReference type="Google" id="ProtNLM"/>
    </source>
</evidence>
<dbReference type="Ensembl" id="ENSDCDT00010039504.1">
    <property type="protein sequence ID" value="ENSDCDP00010031887.1"/>
    <property type="gene ID" value="ENSDCDG00010020377.1"/>
</dbReference>
<dbReference type="SUPFAM" id="SSF49265">
    <property type="entry name" value="Fibronectin type III"/>
    <property type="match status" value="3"/>
</dbReference>
<keyword evidence="6 11" id="KW-0472">Membrane</keyword>
<dbReference type="InterPro" id="IPR003599">
    <property type="entry name" value="Ig_sub"/>
</dbReference>
<evidence type="ECO:0000256" key="1">
    <source>
        <dbReference type="ARBA" id="ARBA00004236"/>
    </source>
</evidence>
<keyword evidence="8" id="KW-0325">Glycoprotein</keyword>
<dbReference type="SMART" id="SM00409">
    <property type="entry name" value="IG"/>
    <property type="match status" value="4"/>
</dbReference>
<dbReference type="Pfam" id="PF07679">
    <property type="entry name" value="I-set"/>
    <property type="match status" value="2"/>
</dbReference>
<evidence type="ECO:0000256" key="9">
    <source>
        <dbReference type="ARBA" id="ARBA00023319"/>
    </source>
</evidence>
<dbReference type="RefSeq" id="XP_028812732.1">
    <property type="nucleotide sequence ID" value="XM_028956899.1"/>
</dbReference>
<accession>A0AAY4CFK8</accession>
<evidence type="ECO:0000256" key="3">
    <source>
        <dbReference type="ARBA" id="ARBA00022475"/>
    </source>
</evidence>
<comment type="similarity">
    <text evidence="2">Belongs to the immunoglobulin superfamily. DCC family.</text>
</comment>
<keyword evidence="11" id="KW-0812">Transmembrane</keyword>
<dbReference type="InterPro" id="IPR013098">
    <property type="entry name" value="Ig_I-set"/>
</dbReference>
<dbReference type="FunFam" id="2.60.40.10:FF:000273">
    <property type="entry name" value="contactin-3 isoform X1"/>
    <property type="match status" value="1"/>
</dbReference>
<feature type="compositionally biased region" description="Low complexity" evidence="10">
    <location>
        <begin position="1225"/>
        <end position="1243"/>
    </location>
</feature>
<evidence type="ECO:0000313" key="15">
    <source>
        <dbReference type="Ensembl" id="ENSDCDP00010031887.1"/>
    </source>
</evidence>
<dbReference type="InterPro" id="IPR013783">
    <property type="entry name" value="Ig-like_fold"/>
</dbReference>
<feature type="domain" description="Ig-like" evidence="13">
    <location>
        <begin position="129"/>
        <end position="215"/>
    </location>
</feature>
<evidence type="ECO:0000259" key="13">
    <source>
        <dbReference type="PROSITE" id="PS50835"/>
    </source>
</evidence>
<evidence type="ECO:0000256" key="11">
    <source>
        <dbReference type="SAM" id="Phobius"/>
    </source>
</evidence>
<evidence type="ECO:0000259" key="14">
    <source>
        <dbReference type="PROSITE" id="PS50853"/>
    </source>
</evidence>
<dbReference type="InterPro" id="IPR007110">
    <property type="entry name" value="Ig-like_dom"/>
</dbReference>
<dbReference type="InterPro" id="IPR003598">
    <property type="entry name" value="Ig_sub2"/>
</dbReference>
<feature type="transmembrane region" description="Helical" evidence="11">
    <location>
        <begin position="936"/>
        <end position="959"/>
    </location>
</feature>
<dbReference type="FunFam" id="2.60.40.10:FF:000028">
    <property type="entry name" value="Neuronal cell adhesion molecule"/>
    <property type="match status" value="1"/>
</dbReference>
<feature type="compositionally biased region" description="Polar residues" evidence="10">
    <location>
        <begin position="1028"/>
        <end position="1037"/>
    </location>
</feature>
<dbReference type="InterPro" id="IPR003961">
    <property type="entry name" value="FN3_dom"/>
</dbReference>
<feature type="domain" description="Fibronectin type-III" evidence="14">
    <location>
        <begin position="833"/>
        <end position="928"/>
    </location>
</feature>
<dbReference type="PROSITE" id="PS50835">
    <property type="entry name" value="IG_LIKE"/>
    <property type="match status" value="4"/>
</dbReference>
<feature type="domain" description="Fibronectin type-III" evidence="14">
    <location>
        <begin position="614"/>
        <end position="724"/>
    </location>
</feature>
<dbReference type="CDD" id="cd00096">
    <property type="entry name" value="Ig"/>
    <property type="match status" value="1"/>
</dbReference>
<keyword evidence="4 12" id="KW-0732">Signal</keyword>